<name>A0A1W6LGE9_9BURK</name>
<dbReference type="InterPro" id="IPR008928">
    <property type="entry name" value="6-hairpin_glycosidase_sf"/>
</dbReference>
<dbReference type="GO" id="GO:0016757">
    <property type="term" value="F:glycosyltransferase activity"/>
    <property type="evidence" value="ECO:0007669"/>
    <property type="project" value="UniProtKB-ARBA"/>
</dbReference>
<dbReference type="GO" id="GO:0005975">
    <property type="term" value="P:carbohydrate metabolic process"/>
    <property type="evidence" value="ECO:0007669"/>
    <property type="project" value="InterPro"/>
</dbReference>
<dbReference type="GO" id="GO:0004553">
    <property type="term" value="F:hydrolase activity, hydrolyzing O-glycosyl compounds"/>
    <property type="evidence" value="ECO:0007669"/>
    <property type="project" value="TreeGrafter"/>
</dbReference>
<sequence length="645" mass="70122">MPDANDVILDPDDLEARASRVLSFALGNGVLFVLAVDPEVSFGRDGVADPVCFFSGGRLIDLPNGLALSWRHDGEAEWFGERPLLQHGRTHRLDLADGVAEREAVLEDAEGRQTRWRETRFVSLAHAHVVQLRWELTPLNWSGAIVVRSVLDLRKHPVAHPAWAQGGEPEQVENLMPSDGLAVRVRRTPDGTPWRVDVTLRTSGAPGRQAGRSHEIGGSDQQHHVELAEQASVCIDVAMTVTVDDGAAPVSPPGFEPELERHRAAWQSVWERVFLGTTDAALQRALRFNAFHLLQAVSPRSVGRDVGLPVWSASGREPGHEAWDEALALPFYSLHLPALAREVIHHRARRLTAEAPRAWWSAAAFGLWRHHLSTRDTALLGGASGELLVACARRWLGIDAQARSLPAAWTLRCAARLREHLDAAAWMRLRERTALSDAEVAAWDEASRHVPVVWSGDVLTLPEGDGIDTLTLLHLLGPDEAADLVAHLGGVAVAGWYPSTVRHHAALAAGPGRLEGVSRAGALAAVDRAASWAAFEGAVHAPLRGAATVEDGLSFGAMGGVWDVLQRHYLGLWPVRDGLRLDPHPPEALDEVAVRVVLAGHWVNARLEGRRLTLRTSPGAPPLVVWFAGEVHEVGPDAPWSVPCR</sequence>
<gene>
    <name evidence="3" type="ORF">A4W93_27175</name>
</gene>
<dbReference type="Pfam" id="PF03636">
    <property type="entry name" value="Glyco_hydro_65N"/>
    <property type="match status" value="1"/>
</dbReference>
<dbReference type="OrthoDB" id="9816160at2"/>
<dbReference type="KEGG" id="rgu:A4W93_27175"/>
<keyword evidence="4" id="KW-1185">Reference proteome</keyword>
<dbReference type="Gene3D" id="1.50.10.10">
    <property type="match status" value="1"/>
</dbReference>
<dbReference type="SUPFAM" id="SSF74650">
    <property type="entry name" value="Galactose mutarotase-like"/>
    <property type="match status" value="1"/>
</dbReference>
<proteinExistence type="predicted"/>
<protein>
    <submittedName>
        <fullName evidence="3">Uncharacterized protein</fullName>
    </submittedName>
</protein>
<dbReference type="Proteomes" id="UP000193427">
    <property type="component" value="Chromosome"/>
</dbReference>
<dbReference type="Gene3D" id="2.70.98.40">
    <property type="entry name" value="Glycoside hydrolase, family 65, N-terminal domain"/>
    <property type="match status" value="1"/>
</dbReference>
<reference evidence="3 4" key="1">
    <citation type="submission" date="2016-04" db="EMBL/GenBank/DDBJ databases">
        <title>Complete genome sequence of natural rubber-degrading, novel Gram-negative bacterium, Rhizobacter gummiphilus strain NS21.</title>
        <authorList>
            <person name="Tabata M."/>
            <person name="Kasai D."/>
            <person name="Fukuda M."/>
        </authorList>
    </citation>
    <scope>NUCLEOTIDE SEQUENCE [LARGE SCALE GENOMIC DNA]</scope>
    <source>
        <strain evidence="3 4">NS21</strain>
    </source>
</reference>
<dbReference type="PANTHER" id="PTHR11051">
    <property type="entry name" value="GLYCOSYL HYDROLASE-RELATED"/>
    <property type="match status" value="1"/>
</dbReference>
<dbReference type="PANTHER" id="PTHR11051:SF8">
    <property type="entry name" value="PROTEIN-GLUCOSYLGALACTOSYLHYDROXYLYSINE GLUCOSIDASE"/>
    <property type="match status" value="1"/>
</dbReference>
<evidence type="ECO:0000259" key="2">
    <source>
        <dbReference type="Pfam" id="PF03636"/>
    </source>
</evidence>
<dbReference type="InterPro" id="IPR005194">
    <property type="entry name" value="Glyco_hydro_65_C"/>
</dbReference>
<dbReference type="InterPro" id="IPR011013">
    <property type="entry name" value="Gal_mutarotase_sf_dom"/>
</dbReference>
<dbReference type="STRING" id="946333.A4W93_27175"/>
<dbReference type="AlphaFoldDB" id="A0A1W6LGE9"/>
<evidence type="ECO:0000313" key="4">
    <source>
        <dbReference type="Proteomes" id="UP000193427"/>
    </source>
</evidence>
<dbReference type="EMBL" id="CP015118">
    <property type="protein sequence ID" value="ARN23290.1"/>
    <property type="molecule type" value="Genomic_DNA"/>
</dbReference>
<feature type="domain" description="Glycoside hydrolase family 65 N-terminal" evidence="2">
    <location>
        <begin position="57"/>
        <end position="241"/>
    </location>
</feature>
<dbReference type="GO" id="GO:0030246">
    <property type="term" value="F:carbohydrate binding"/>
    <property type="evidence" value="ECO:0007669"/>
    <property type="project" value="InterPro"/>
</dbReference>
<dbReference type="RefSeq" id="WP_085753608.1">
    <property type="nucleotide sequence ID" value="NZ_BSPR01000017.1"/>
</dbReference>
<dbReference type="InterPro" id="IPR037018">
    <property type="entry name" value="GH65_N"/>
</dbReference>
<evidence type="ECO:0000313" key="3">
    <source>
        <dbReference type="EMBL" id="ARN23290.1"/>
    </source>
</evidence>
<dbReference type="InterPro" id="IPR005196">
    <property type="entry name" value="Glyco_hydro_65_N"/>
</dbReference>
<feature type="domain" description="Glycoside hydrolase family 65 C-terminal" evidence="1">
    <location>
        <begin position="577"/>
        <end position="634"/>
    </location>
</feature>
<dbReference type="InterPro" id="IPR012341">
    <property type="entry name" value="6hp_glycosidase-like_sf"/>
</dbReference>
<accession>A0A1W6LGE9</accession>
<dbReference type="Pfam" id="PF03633">
    <property type="entry name" value="Glyco_hydro_65C"/>
    <property type="match status" value="1"/>
</dbReference>
<evidence type="ECO:0000259" key="1">
    <source>
        <dbReference type="Pfam" id="PF03633"/>
    </source>
</evidence>
<organism evidence="3 4">
    <name type="scientific">Piscinibacter gummiphilus</name>
    <dbReference type="NCBI Taxonomy" id="946333"/>
    <lineage>
        <taxon>Bacteria</taxon>
        <taxon>Pseudomonadati</taxon>
        <taxon>Pseudomonadota</taxon>
        <taxon>Betaproteobacteria</taxon>
        <taxon>Burkholderiales</taxon>
        <taxon>Sphaerotilaceae</taxon>
        <taxon>Piscinibacter</taxon>
    </lineage>
</organism>
<dbReference type="SUPFAM" id="SSF48208">
    <property type="entry name" value="Six-hairpin glycosidases"/>
    <property type="match status" value="1"/>
</dbReference>